<evidence type="ECO:0000313" key="1">
    <source>
        <dbReference type="EMBL" id="GHD25486.1"/>
    </source>
</evidence>
<sequence>MSLRHAEFIIVPVRAGDKCARIQLGMFATVTSMYDVTKNEGTFALIFLREAICRTARLLKFYGIQRPVSPPDERAKAL</sequence>
<gene>
    <name evidence="1" type="ORF">GCM10007053_01330</name>
</gene>
<accession>A0A918XCA2</accession>
<keyword evidence="2" id="KW-1185">Reference proteome</keyword>
<protein>
    <submittedName>
        <fullName evidence="1">Uncharacterized protein</fullName>
    </submittedName>
</protein>
<evidence type="ECO:0000313" key="2">
    <source>
        <dbReference type="Proteomes" id="UP000644693"/>
    </source>
</evidence>
<reference evidence="1" key="1">
    <citation type="journal article" date="2014" name="Int. J. Syst. Evol. Microbiol.">
        <title>Complete genome sequence of Corynebacterium casei LMG S-19264T (=DSM 44701T), isolated from a smear-ripened cheese.</title>
        <authorList>
            <consortium name="US DOE Joint Genome Institute (JGI-PGF)"/>
            <person name="Walter F."/>
            <person name="Albersmeier A."/>
            <person name="Kalinowski J."/>
            <person name="Ruckert C."/>
        </authorList>
    </citation>
    <scope>NUCLEOTIDE SEQUENCE</scope>
    <source>
        <strain evidence="1">KCTC 23430</strain>
    </source>
</reference>
<dbReference type="Proteomes" id="UP000644693">
    <property type="component" value="Unassembled WGS sequence"/>
</dbReference>
<reference evidence="1" key="2">
    <citation type="submission" date="2020-09" db="EMBL/GenBank/DDBJ databases">
        <authorList>
            <person name="Sun Q."/>
            <person name="Kim S."/>
        </authorList>
    </citation>
    <scope>NUCLEOTIDE SEQUENCE</scope>
    <source>
        <strain evidence="1">KCTC 23430</strain>
    </source>
</reference>
<dbReference type="EMBL" id="BMYM01000001">
    <property type="protein sequence ID" value="GHD25486.1"/>
    <property type="molecule type" value="Genomic_DNA"/>
</dbReference>
<comment type="caution">
    <text evidence="1">The sequence shown here is derived from an EMBL/GenBank/DDBJ whole genome shotgun (WGS) entry which is preliminary data.</text>
</comment>
<organism evidence="1 2">
    <name type="scientific">Parahalioglobus pacificus</name>
    <dbReference type="NCBI Taxonomy" id="930806"/>
    <lineage>
        <taxon>Bacteria</taxon>
        <taxon>Pseudomonadati</taxon>
        <taxon>Pseudomonadota</taxon>
        <taxon>Gammaproteobacteria</taxon>
        <taxon>Cellvibrionales</taxon>
        <taxon>Halieaceae</taxon>
        <taxon>Parahalioglobus</taxon>
    </lineage>
</organism>
<proteinExistence type="predicted"/>
<name>A0A918XCA2_9GAMM</name>
<dbReference type="AlphaFoldDB" id="A0A918XCA2"/>